<evidence type="ECO:0000256" key="2">
    <source>
        <dbReference type="ARBA" id="ARBA00022452"/>
    </source>
</evidence>
<keyword evidence="3" id="KW-1000">Mitochondrion outer membrane</keyword>
<accession>A0AAE0T5K8</accession>
<proteinExistence type="predicted"/>
<keyword evidence="3" id="KW-0496">Mitochondrion</keyword>
<dbReference type="Gene3D" id="2.40.160.10">
    <property type="entry name" value="Porin"/>
    <property type="match status" value="1"/>
</dbReference>
<dbReference type="InterPro" id="IPR016896">
    <property type="entry name" value="DUF2860"/>
</dbReference>
<dbReference type="AlphaFoldDB" id="A0AAE0T5K8"/>
<dbReference type="InterPro" id="IPR023614">
    <property type="entry name" value="Porin_dom_sf"/>
</dbReference>
<dbReference type="SUPFAM" id="SSF56935">
    <property type="entry name" value="Porins"/>
    <property type="match status" value="1"/>
</dbReference>
<dbReference type="Proteomes" id="UP001195483">
    <property type="component" value="Unassembled WGS sequence"/>
</dbReference>
<reference evidence="5" key="2">
    <citation type="journal article" date="2021" name="Genome Biol. Evol.">
        <title>Developing a high-quality reference genome for a parasitic bivalve with doubly uniparental inheritance (Bivalvia: Unionida).</title>
        <authorList>
            <person name="Smith C.H."/>
        </authorList>
    </citation>
    <scope>NUCLEOTIDE SEQUENCE</scope>
    <source>
        <strain evidence="5">CHS0354</strain>
        <tissue evidence="5">Mantle</tissue>
    </source>
</reference>
<evidence type="ECO:0000313" key="6">
    <source>
        <dbReference type="Proteomes" id="UP001195483"/>
    </source>
</evidence>
<keyword evidence="2" id="KW-0472">Membrane</keyword>
<keyword evidence="6" id="KW-1185">Reference proteome</keyword>
<evidence type="ECO:0000256" key="1">
    <source>
        <dbReference type="ARBA" id="ARBA00004294"/>
    </source>
</evidence>
<keyword evidence="2" id="KW-1134">Transmembrane beta strand</keyword>
<protein>
    <submittedName>
        <fullName evidence="5">Uncharacterized protein</fullName>
    </submittedName>
</protein>
<organism evidence="5 6">
    <name type="scientific">Potamilus streckersoni</name>
    <dbReference type="NCBI Taxonomy" id="2493646"/>
    <lineage>
        <taxon>Eukaryota</taxon>
        <taxon>Metazoa</taxon>
        <taxon>Spiralia</taxon>
        <taxon>Lophotrochozoa</taxon>
        <taxon>Mollusca</taxon>
        <taxon>Bivalvia</taxon>
        <taxon>Autobranchia</taxon>
        <taxon>Heteroconchia</taxon>
        <taxon>Palaeoheterodonta</taxon>
        <taxon>Unionida</taxon>
        <taxon>Unionoidea</taxon>
        <taxon>Unionidae</taxon>
        <taxon>Ambleminae</taxon>
        <taxon>Lampsilini</taxon>
        <taxon>Potamilus</taxon>
    </lineage>
</organism>
<dbReference type="GO" id="GO:0005741">
    <property type="term" value="C:mitochondrial outer membrane"/>
    <property type="evidence" value="ECO:0007669"/>
    <property type="project" value="UniProtKB-SubCell"/>
</dbReference>
<comment type="subcellular location">
    <subcellularLocation>
        <location evidence="1">Mitochondrion outer membrane</location>
    </subcellularLocation>
</comment>
<evidence type="ECO:0000256" key="4">
    <source>
        <dbReference type="SAM" id="MobiDB-lite"/>
    </source>
</evidence>
<dbReference type="EMBL" id="JAEAOA010001598">
    <property type="protein sequence ID" value="KAK3604016.1"/>
    <property type="molecule type" value="Genomic_DNA"/>
</dbReference>
<evidence type="ECO:0000256" key="3">
    <source>
        <dbReference type="ARBA" id="ARBA00022787"/>
    </source>
</evidence>
<sequence>MLYILFMSPSAFLYAQEKKITSTETSIKLAAWQVPDKNVAVPEQKDIPKEKDNGKPKKDEEVKTGWNFNIFLGGGQASSKSNDDNDKADSLTQEKPSSARNQLIPAGELNIRTGSDRMQRLPYAPVYSLQLGGIGPFELGYSYIYQDYDDRDLEEVRTDIYGAPVTDSERSDLKRTGAVTDYSISTGLPVYQQEEEKSMVLILGGYNVQEYNASGKSEAYKHPGYNLGVRTAFSPFSLMLQYMWGVRQYEKENPVFRKKRKDAATTQMMMAEYELNSTFSLAVRVIQNNVDSNINFYDAESQIVMAGVSMTF</sequence>
<reference evidence="5" key="3">
    <citation type="submission" date="2023-05" db="EMBL/GenBank/DDBJ databases">
        <authorList>
            <person name="Smith C.H."/>
        </authorList>
    </citation>
    <scope>NUCLEOTIDE SEQUENCE</scope>
    <source>
        <strain evidence="5">CHS0354</strain>
        <tissue evidence="5">Mantle</tissue>
    </source>
</reference>
<reference evidence="5" key="1">
    <citation type="journal article" date="2021" name="Genome Biol. Evol.">
        <title>A High-Quality Reference Genome for a Parasitic Bivalve with Doubly Uniparental Inheritance (Bivalvia: Unionida).</title>
        <authorList>
            <person name="Smith C.H."/>
        </authorList>
    </citation>
    <scope>NUCLEOTIDE SEQUENCE</scope>
    <source>
        <strain evidence="5">CHS0354</strain>
    </source>
</reference>
<feature type="region of interest" description="Disordered" evidence="4">
    <location>
        <begin position="74"/>
        <end position="108"/>
    </location>
</feature>
<feature type="compositionally biased region" description="Polar residues" evidence="4">
    <location>
        <begin position="91"/>
        <end position="101"/>
    </location>
</feature>
<comment type="caution">
    <text evidence="5">The sequence shown here is derived from an EMBL/GenBank/DDBJ whole genome shotgun (WGS) entry which is preliminary data.</text>
</comment>
<name>A0AAE0T5K8_9BIVA</name>
<evidence type="ECO:0000313" key="5">
    <source>
        <dbReference type="EMBL" id="KAK3604016.1"/>
    </source>
</evidence>
<gene>
    <name evidence="5" type="ORF">CHS0354_026817</name>
</gene>
<dbReference type="Pfam" id="PF11059">
    <property type="entry name" value="DUF2860"/>
    <property type="match status" value="1"/>
</dbReference>
<keyword evidence="2" id="KW-0812">Transmembrane</keyword>